<dbReference type="Proteomes" id="UP000305921">
    <property type="component" value="Unassembled WGS sequence"/>
</dbReference>
<keyword evidence="2" id="KW-1185">Reference proteome</keyword>
<evidence type="ECO:0000313" key="1">
    <source>
        <dbReference type="EMBL" id="TLQ43215.1"/>
    </source>
</evidence>
<evidence type="ECO:0008006" key="3">
    <source>
        <dbReference type="Google" id="ProtNLM"/>
    </source>
</evidence>
<evidence type="ECO:0000313" key="2">
    <source>
        <dbReference type="Proteomes" id="UP000305921"/>
    </source>
</evidence>
<name>A0A5R9E2D6_9ACTN</name>
<organism evidence="1 2">
    <name type="scientific">Streptomyces marianii</name>
    <dbReference type="NCBI Taxonomy" id="1817406"/>
    <lineage>
        <taxon>Bacteria</taxon>
        <taxon>Bacillati</taxon>
        <taxon>Actinomycetota</taxon>
        <taxon>Actinomycetes</taxon>
        <taxon>Kitasatosporales</taxon>
        <taxon>Streptomycetaceae</taxon>
        <taxon>Streptomyces</taxon>
    </lineage>
</organism>
<reference evidence="1 2" key="1">
    <citation type="submission" date="2019-05" db="EMBL/GenBank/DDBJ databases">
        <title>Streptomyces marianii sp. nov., a novel marine actinomycete from southern coast of India.</title>
        <authorList>
            <person name="Iniyan A.M."/>
            <person name="Wink J."/>
            <person name="Ramprasad E."/>
            <person name="Ramana C.V."/>
            <person name="Bunk B."/>
            <person name="Sproer C."/>
            <person name="Joseph F.-J.R.S."/>
            <person name="Vincent S.G.P."/>
        </authorList>
    </citation>
    <scope>NUCLEOTIDE SEQUENCE [LARGE SCALE GENOMIC DNA]</scope>
    <source>
        <strain evidence="1 2">ICN19</strain>
    </source>
</reference>
<dbReference type="Gene3D" id="3.40.50.1820">
    <property type="entry name" value="alpha/beta hydrolase"/>
    <property type="match status" value="1"/>
</dbReference>
<dbReference type="EMBL" id="VAWE01000001">
    <property type="protein sequence ID" value="TLQ43215.1"/>
    <property type="molecule type" value="Genomic_DNA"/>
</dbReference>
<dbReference type="AlphaFoldDB" id="A0A5R9E2D6"/>
<comment type="caution">
    <text evidence="1">The sequence shown here is derived from an EMBL/GenBank/DDBJ whole genome shotgun (WGS) entry which is preliminary data.</text>
</comment>
<proteinExistence type="predicted"/>
<dbReference type="OrthoDB" id="2472181at2"/>
<protein>
    <recommendedName>
        <fullName evidence="3">Alpha/beta hydrolase</fullName>
    </recommendedName>
</protein>
<dbReference type="InterPro" id="IPR029058">
    <property type="entry name" value="AB_hydrolase_fold"/>
</dbReference>
<gene>
    <name evidence="1" type="ORF">FEF34_08755</name>
</gene>
<sequence>MLFFAATAGRAERTGSGLWSPYVSGDVELREIDCAHGAMTQPGPLREIGRIVAERLNELPQ</sequence>
<accession>A0A5R9E2D6</accession>